<feature type="chain" id="PRO_5013075312" evidence="1">
    <location>
        <begin position="31"/>
        <end position="214"/>
    </location>
</feature>
<dbReference type="PANTHER" id="PTHR36573:SF1">
    <property type="entry name" value="INTERMEMBRANE PHOSPHOLIPID TRANSPORT SYSTEM BINDING PROTEIN MLAC"/>
    <property type="match status" value="1"/>
</dbReference>
<sequence length="214" mass="23710">MTIHAITRHIAAGFLLALLTVALLPGAASASSPAQLALETSINRILGSIKNPDYVNPATRGPLRQQIEDEVLHIFDFKEFSSRTVGPRWGTFSPAQQQQFSDAFAELLMNTYLSKIDGYNGEQVVYTGEVSSPKGDRTEVRTIITMKDSKKVPVAYRMLPKNGSWLVYDVLIENISLVKNYRTQFQDILNTGSPDQLIARVKAKAQEVRQGNGQ</sequence>
<dbReference type="Pfam" id="PF05494">
    <property type="entry name" value="MlaC"/>
    <property type="match status" value="1"/>
</dbReference>
<gene>
    <name evidence="2" type="ORF">KM92DES2_12582</name>
</gene>
<organism evidence="2">
    <name type="scientific">uncultured Desulfovibrio sp</name>
    <dbReference type="NCBI Taxonomy" id="167968"/>
    <lineage>
        <taxon>Bacteria</taxon>
        <taxon>Pseudomonadati</taxon>
        <taxon>Thermodesulfobacteriota</taxon>
        <taxon>Desulfovibrionia</taxon>
        <taxon>Desulfovibrionales</taxon>
        <taxon>Desulfovibrionaceae</taxon>
        <taxon>Desulfovibrio</taxon>
        <taxon>environmental samples</taxon>
    </lineage>
</organism>
<dbReference type="RefSeq" id="WP_192113689.1">
    <property type="nucleotide sequence ID" value="NZ_CABUEN010000011.1"/>
</dbReference>
<dbReference type="PANTHER" id="PTHR36573">
    <property type="entry name" value="INTERMEMBRANE PHOSPHOLIPID TRANSPORT SYSTEM BINDING PROTEIN MLAC"/>
    <property type="match status" value="1"/>
</dbReference>
<accession>A0A212KBB3</accession>
<dbReference type="EMBL" id="FLUP01000001">
    <property type="protein sequence ID" value="SBW08898.1"/>
    <property type="molecule type" value="Genomic_DNA"/>
</dbReference>
<dbReference type="Gene3D" id="3.10.450.710">
    <property type="entry name" value="Tgt2/MlaC"/>
    <property type="match status" value="1"/>
</dbReference>
<dbReference type="AlphaFoldDB" id="A0A212KBB3"/>
<dbReference type="InterPro" id="IPR042245">
    <property type="entry name" value="Tgt2/MlaC_sf"/>
</dbReference>
<dbReference type="InterPro" id="IPR008869">
    <property type="entry name" value="MlaC/ttg2D"/>
</dbReference>
<name>A0A212KBB3_9BACT</name>
<feature type="signal peptide" evidence="1">
    <location>
        <begin position="1"/>
        <end position="30"/>
    </location>
</feature>
<keyword evidence="1" id="KW-0732">Signal</keyword>
<reference evidence="2" key="1">
    <citation type="submission" date="2016-04" db="EMBL/GenBank/DDBJ databases">
        <authorList>
            <person name="Evans L.H."/>
            <person name="Alamgir A."/>
            <person name="Owens N."/>
            <person name="Weber N.D."/>
            <person name="Virtaneva K."/>
            <person name="Barbian K."/>
            <person name="Babar A."/>
            <person name="Rosenke K."/>
        </authorList>
    </citation>
    <scope>NUCLEOTIDE SEQUENCE</scope>
    <source>
        <strain evidence="2">92-2</strain>
    </source>
</reference>
<proteinExistence type="predicted"/>
<evidence type="ECO:0000313" key="2">
    <source>
        <dbReference type="EMBL" id="SBW08898.1"/>
    </source>
</evidence>
<protein>
    <submittedName>
        <fullName evidence="2">Toluene tolerance family protein</fullName>
    </submittedName>
</protein>
<evidence type="ECO:0000256" key="1">
    <source>
        <dbReference type="SAM" id="SignalP"/>
    </source>
</evidence>
<dbReference type="PIRSF" id="PIRSF004649">
    <property type="entry name" value="MlaC"/>
    <property type="match status" value="1"/>
</dbReference>